<protein>
    <submittedName>
        <fullName evidence="2">Ellis-van Creveld syndrome protein</fullName>
    </submittedName>
</protein>
<keyword evidence="1" id="KW-1185">Reference proteome</keyword>
<sequence>MSPRCFLVRRPFPDPPLFVKKDGAHGLLKHLESGEQTPSGSGTPSRRRRRRREAQASKDLGMPEECELSFDSNITAFALKAKVVYPINQKFRPLMQYKAPPCAVFFFSVDINLCVYSLHLKDLLRLDSALRQEKHMMFIQILKMSLLELLPKKKSDDELYQKILSQQEKDLEEREKELQSKLSDTEQPAPGDSEYLSLAEVERKERECAEQLTDNMEAFWRWLESLQRSLGDQVKCSSTRARQLAQTLTDRMADTEHLLRESQDAQALDTLERTLAREHMARMLECLRQQVQEEVKCRLAAISGGLELLTAEGRLSRQQREELLTQQHKAFWEEAERFSREFVQRGKDLVRASLAHQEAAVGRLSLADNEERRGFLAEAQPTADPKAFLKAFHRVLERQRLTRSHLEEMEDIRITEAMVGLCQELYQSTVGMFQRLVEVLFLQTLPGVTSLSQAECDYLRQEVQENTTRHLEKSDCFRRQQWKLFQDAQEQEKKLWMEEQALSAVLQTHLQEDHQSIIHGVLGRLGGLSEESTRGVLQGHGLLLQSALRRLALRSCAIATLARMRLSGKKSLFLELREQHALEQGSSHCLDEHQWQLLKALEARVQEEAGRLEYEAQQMRLQLHQQLLAEARESGRLLQQHTERALGRVLLGHARNSATRSRALEREDFKAALLEAAVESVYVTAAGASRLVQTYYQQVEQVVQDHEEKKLRQLRAVQGLQDLLAWGSWMLSQQKRFLAQFSQHQHLRLDTGKQRARVLDLLAGQLESQLQEAERTFISELAALARVPLTESKAATSKRGLPEKPLRTKRKKPPPRERGDPGGPNDEDPDARSHLAAPPSLKRAESDRQ</sequence>
<accession>A0AC55D0Z1</accession>
<dbReference type="Proteomes" id="UP000694863">
    <property type="component" value="Unplaced"/>
</dbReference>
<name>A0AC55D0Z1_ECHTE</name>
<dbReference type="RefSeq" id="XP_045145415.1">
    <property type="nucleotide sequence ID" value="XM_045289480.1"/>
</dbReference>
<reference evidence="2" key="1">
    <citation type="submission" date="2025-08" db="UniProtKB">
        <authorList>
            <consortium name="RefSeq"/>
        </authorList>
    </citation>
    <scope>IDENTIFICATION</scope>
</reference>
<evidence type="ECO:0000313" key="1">
    <source>
        <dbReference type="Proteomes" id="UP000694863"/>
    </source>
</evidence>
<gene>
    <name evidence="2" type="primary">EVC</name>
</gene>
<evidence type="ECO:0000313" key="2">
    <source>
        <dbReference type="RefSeq" id="XP_045145415.1"/>
    </source>
</evidence>
<proteinExistence type="predicted"/>
<organism evidence="1 2">
    <name type="scientific">Echinops telfairi</name>
    <name type="common">Lesser hedgehog tenrec</name>
    <dbReference type="NCBI Taxonomy" id="9371"/>
    <lineage>
        <taxon>Eukaryota</taxon>
        <taxon>Metazoa</taxon>
        <taxon>Chordata</taxon>
        <taxon>Craniata</taxon>
        <taxon>Vertebrata</taxon>
        <taxon>Euteleostomi</taxon>
        <taxon>Mammalia</taxon>
        <taxon>Eutheria</taxon>
        <taxon>Afrotheria</taxon>
        <taxon>Tenrecidae</taxon>
        <taxon>Tenrecinae</taxon>
        <taxon>Echinops</taxon>
    </lineage>
</organism>